<dbReference type="AlphaFoldDB" id="A0A2G9UQE8"/>
<sequence length="64" mass="6513">MPPIRAPSGPNVSPPAAVPAAAHPACVATPAMDFVEIDERHGCAACSSIAFCNLKGVVLKRTSL</sequence>
<dbReference type="Proteomes" id="UP000230423">
    <property type="component" value="Unassembled WGS sequence"/>
</dbReference>
<accession>A0A2G9UQE8</accession>
<name>A0A2G9UQE8_TELCI</name>
<dbReference type="EMBL" id="KZ345662">
    <property type="protein sequence ID" value="PIO72494.1"/>
    <property type="molecule type" value="Genomic_DNA"/>
</dbReference>
<keyword evidence="2" id="KW-1185">Reference proteome</keyword>
<evidence type="ECO:0000313" key="2">
    <source>
        <dbReference type="Proteomes" id="UP000230423"/>
    </source>
</evidence>
<evidence type="ECO:0000313" key="1">
    <source>
        <dbReference type="EMBL" id="PIO72494.1"/>
    </source>
</evidence>
<proteinExistence type="predicted"/>
<organism evidence="1 2">
    <name type="scientific">Teladorsagia circumcincta</name>
    <name type="common">Brown stomach worm</name>
    <name type="synonym">Ostertagia circumcincta</name>
    <dbReference type="NCBI Taxonomy" id="45464"/>
    <lineage>
        <taxon>Eukaryota</taxon>
        <taxon>Metazoa</taxon>
        <taxon>Ecdysozoa</taxon>
        <taxon>Nematoda</taxon>
        <taxon>Chromadorea</taxon>
        <taxon>Rhabditida</taxon>
        <taxon>Rhabditina</taxon>
        <taxon>Rhabditomorpha</taxon>
        <taxon>Strongyloidea</taxon>
        <taxon>Trichostrongylidae</taxon>
        <taxon>Teladorsagia</taxon>
    </lineage>
</organism>
<gene>
    <name evidence="1" type="ORF">TELCIR_05575</name>
</gene>
<reference evidence="1 2" key="1">
    <citation type="submission" date="2015-09" db="EMBL/GenBank/DDBJ databases">
        <title>Draft genome of the parasitic nematode Teladorsagia circumcincta isolate WARC Sus (inbred).</title>
        <authorList>
            <person name="Mitreva M."/>
        </authorList>
    </citation>
    <scope>NUCLEOTIDE SEQUENCE [LARGE SCALE GENOMIC DNA]</scope>
    <source>
        <strain evidence="1 2">S</strain>
    </source>
</reference>
<protein>
    <submittedName>
        <fullName evidence="1">Uncharacterized protein</fullName>
    </submittedName>
</protein>